<dbReference type="AlphaFoldDB" id="A0A8H3WMC6"/>
<organism evidence="2 3">
    <name type="scientific">Colletotrichum asianum</name>
    <dbReference type="NCBI Taxonomy" id="702518"/>
    <lineage>
        <taxon>Eukaryota</taxon>
        <taxon>Fungi</taxon>
        <taxon>Dikarya</taxon>
        <taxon>Ascomycota</taxon>
        <taxon>Pezizomycotina</taxon>
        <taxon>Sordariomycetes</taxon>
        <taxon>Hypocreomycetidae</taxon>
        <taxon>Glomerellales</taxon>
        <taxon>Glomerellaceae</taxon>
        <taxon>Colletotrichum</taxon>
        <taxon>Colletotrichum gloeosporioides species complex</taxon>
    </lineage>
</organism>
<feature type="region of interest" description="Disordered" evidence="1">
    <location>
        <begin position="36"/>
        <end position="55"/>
    </location>
</feature>
<keyword evidence="3" id="KW-1185">Reference proteome</keyword>
<evidence type="ECO:0000313" key="3">
    <source>
        <dbReference type="Proteomes" id="UP000434172"/>
    </source>
</evidence>
<name>A0A8H3WMC6_9PEZI</name>
<comment type="caution">
    <text evidence="2">The sequence shown here is derived from an EMBL/GenBank/DDBJ whole genome shotgun (WGS) entry which is preliminary data.</text>
</comment>
<dbReference type="OrthoDB" id="5408998at2759"/>
<protein>
    <submittedName>
        <fullName evidence="2">Uncharacterized protein</fullName>
    </submittedName>
</protein>
<dbReference type="EMBL" id="WOWK01000025">
    <property type="protein sequence ID" value="KAF0327167.1"/>
    <property type="molecule type" value="Genomic_DNA"/>
</dbReference>
<dbReference type="Proteomes" id="UP000434172">
    <property type="component" value="Unassembled WGS sequence"/>
</dbReference>
<evidence type="ECO:0000256" key="1">
    <source>
        <dbReference type="SAM" id="MobiDB-lite"/>
    </source>
</evidence>
<evidence type="ECO:0000313" key="2">
    <source>
        <dbReference type="EMBL" id="KAF0327167.1"/>
    </source>
</evidence>
<accession>A0A8H3WMC6</accession>
<reference evidence="2 3" key="1">
    <citation type="submission" date="2019-12" db="EMBL/GenBank/DDBJ databases">
        <title>A genome sequence resource for the geographically widespread anthracnose pathogen Colletotrichum asianum.</title>
        <authorList>
            <person name="Meng Y."/>
        </authorList>
    </citation>
    <scope>NUCLEOTIDE SEQUENCE [LARGE SCALE GENOMIC DNA]</scope>
    <source>
        <strain evidence="2 3">ICMP 18580</strain>
    </source>
</reference>
<feature type="region of interest" description="Disordered" evidence="1">
    <location>
        <begin position="183"/>
        <end position="213"/>
    </location>
</feature>
<feature type="compositionally biased region" description="Low complexity" evidence="1">
    <location>
        <begin position="190"/>
        <end position="200"/>
    </location>
</feature>
<gene>
    <name evidence="2" type="ORF">GQ607_005650</name>
</gene>
<sequence length="237" mass="25647">MNGTILESGPSAQSTYLAAKPVVPLDSLAKQSPQTLNFHPHPQKALPQDTMADVPPPPYVADTATQPINRLPPFPLPSEVTAHFINLIPGSAPFTFAYPEPAALWLRRDIQHEDWAAFTSNLVRAGRSGNTGDTSLPADSKGQQPMSAAQGPEYEEQISRMREELARWNETFFKPRGMKVVSGEDYRAEAQPSSSQAQSGSSGGGADKRWNFGPDKFGFQIGGALLGIDMSKPAKDK</sequence>
<feature type="region of interest" description="Disordered" evidence="1">
    <location>
        <begin position="126"/>
        <end position="151"/>
    </location>
</feature>
<proteinExistence type="predicted"/>